<dbReference type="Proteomes" id="UP000324800">
    <property type="component" value="Unassembled WGS sequence"/>
</dbReference>
<accession>A0A5J4WJ21</accession>
<evidence type="ECO:0000256" key="1">
    <source>
        <dbReference type="SAM" id="MobiDB-lite"/>
    </source>
</evidence>
<proteinExistence type="predicted"/>
<protein>
    <submittedName>
        <fullName evidence="2">Uncharacterized protein</fullName>
    </submittedName>
</protein>
<evidence type="ECO:0000313" key="3">
    <source>
        <dbReference type="Proteomes" id="UP000324800"/>
    </source>
</evidence>
<dbReference type="EMBL" id="SNRW01001772">
    <property type="protein sequence ID" value="KAA6395084.1"/>
    <property type="molecule type" value="Genomic_DNA"/>
</dbReference>
<sequence length="269" mass="31568">MANCPFTGINNFSELLTTIKTLQTPNSSISPPFGSNEHFLVHEDNKDFVEFNLKFKGIKNFLYFFRKPKTKIVIASPTISSQENSWVKIAITQKEKIELKTRKMHKQINLDPYKQKISEQRAKIIAFRSGKQIPEILQQQFQLQKDQKRAKQNDKQKENIDPEKINQEMEFSSSNDENIKELNIIQKKTPMRGKRNRKKADKNQDSEESSVDLDEYDQYADLNQSDDVDYYFNGKDISSTDEESNPEIQEQMQFSSYGRQRKKTKFTDQ</sequence>
<feature type="compositionally biased region" description="Acidic residues" evidence="1">
    <location>
        <begin position="206"/>
        <end position="229"/>
    </location>
</feature>
<feature type="compositionally biased region" description="Basic residues" evidence="1">
    <location>
        <begin position="259"/>
        <end position="269"/>
    </location>
</feature>
<comment type="caution">
    <text evidence="2">The sequence shown here is derived from an EMBL/GenBank/DDBJ whole genome shotgun (WGS) entry which is preliminary data.</text>
</comment>
<gene>
    <name evidence="2" type="ORF">EZS28_009387</name>
</gene>
<reference evidence="2 3" key="1">
    <citation type="submission" date="2019-03" db="EMBL/GenBank/DDBJ databases">
        <title>Single cell metagenomics reveals metabolic interactions within the superorganism composed of flagellate Streblomastix strix and complex community of Bacteroidetes bacteria on its surface.</title>
        <authorList>
            <person name="Treitli S.C."/>
            <person name="Kolisko M."/>
            <person name="Husnik F."/>
            <person name="Keeling P."/>
            <person name="Hampl V."/>
        </authorList>
    </citation>
    <scope>NUCLEOTIDE SEQUENCE [LARGE SCALE GENOMIC DNA]</scope>
    <source>
        <strain evidence="2">ST1C</strain>
    </source>
</reference>
<evidence type="ECO:0000313" key="2">
    <source>
        <dbReference type="EMBL" id="KAA6395084.1"/>
    </source>
</evidence>
<dbReference type="AlphaFoldDB" id="A0A5J4WJ21"/>
<organism evidence="2 3">
    <name type="scientific">Streblomastix strix</name>
    <dbReference type="NCBI Taxonomy" id="222440"/>
    <lineage>
        <taxon>Eukaryota</taxon>
        <taxon>Metamonada</taxon>
        <taxon>Preaxostyla</taxon>
        <taxon>Oxymonadida</taxon>
        <taxon>Streblomastigidae</taxon>
        <taxon>Streblomastix</taxon>
    </lineage>
</organism>
<feature type="compositionally biased region" description="Basic and acidic residues" evidence="1">
    <location>
        <begin position="145"/>
        <end position="167"/>
    </location>
</feature>
<feature type="compositionally biased region" description="Polar residues" evidence="1">
    <location>
        <begin position="246"/>
        <end position="258"/>
    </location>
</feature>
<feature type="compositionally biased region" description="Basic residues" evidence="1">
    <location>
        <begin position="189"/>
        <end position="200"/>
    </location>
</feature>
<name>A0A5J4WJ21_9EUKA</name>
<feature type="region of interest" description="Disordered" evidence="1">
    <location>
        <begin position="144"/>
        <end position="269"/>
    </location>
</feature>